<evidence type="ECO:0000313" key="2">
    <source>
        <dbReference type="Proteomes" id="UP001050691"/>
    </source>
</evidence>
<evidence type="ECO:0000313" key="1">
    <source>
        <dbReference type="EMBL" id="GJJ09932.1"/>
    </source>
</evidence>
<comment type="caution">
    <text evidence="1">The sequence shown here is derived from an EMBL/GenBank/DDBJ whole genome shotgun (WGS) entry which is preliminary data.</text>
</comment>
<gene>
    <name evidence="1" type="ORF">Clacol_004156</name>
</gene>
<name>A0AAV5A5Q8_9AGAM</name>
<dbReference type="EMBL" id="BPWL01000004">
    <property type="protein sequence ID" value="GJJ09932.1"/>
    <property type="molecule type" value="Genomic_DNA"/>
</dbReference>
<sequence length="164" mass="17854">MVGESHQVKSTPDLVTLVVRIRWANAKRDCLEDLGSRTEIEKTRMPSSSISQPGAIQFSRGIGITNDQATVCRKVNKKRQLTATVTTGFSCLGSRVPNDEDTMSSGIDSALRTGNEAEIENDEEIIVADLIEAFCHLQFRPGPNLNVTSNVACFKQSSEANLIG</sequence>
<proteinExistence type="predicted"/>
<dbReference type="Proteomes" id="UP001050691">
    <property type="component" value="Unassembled WGS sequence"/>
</dbReference>
<keyword evidence="2" id="KW-1185">Reference proteome</keyword>
<organism evidence="1 2">
    <name type="scientific">Clathrus columnatus</name>
    <dbReference type="NCBI Taxonomy" id="1419009"/>
    <lineage>
        <taxon>Eukaryota</taxon>
        <taxon>Fungi</taxon>
        <taxon>Dikarya</taxon>
        <taxon>Basidiomycota</taxon>
        <taxon>Agaricomycotina</taxon>
        <taxon>Agaricomycetes</taxon>
        <taxon>Phallomycetidae</taxon>
        <taxon>Phallales</taxon>
        <taxon>Clathraceae</taxon>
        <taxon>Clathrus</taxon>
    </lineage>
</organism>
<reference evidence="1" key="1">
    <citation type="submission" date="2021-10" db="EMBL/GenBank/DDBJ databases">
        <title>De novo Genome Assembly of Clathrus columnatus (Basidiomycota, Fungi) Using Illumina and Nanopore Sequence Data.</title>
        <authorList>
            <person name="Ogiso-Tanaka E."/>
            <person name="Itagaki H."/>
            <person name="Hosoya T."/>
            <person name="Hosaka K."/>
        </authorList>
    </citation>
    <scope>NUCLEOTIDE SEQUENCE</scope>
    <source>
        <strain evidence="1">MO-923</strain>
    </source>
</reference>
<accession>A0AAV5A5Q8</accession>
<protein>
    <submittedName>
        <fullName evidence="1">Uncharacterized protein</fullName>
    </submittedName>
</protein>
<dbReference type="AlphaFoldDB" id="A0AAV5A5Q8"/>